<dbReference type="SUPFAM" id="SSF109604">
    <property type="entry name" value="HD-domain/PDEase-like"/>
    <property type="match status" value="1"/>
</dbReference>
<dbReference type="GO" id="GO:0008832">
    <property type="term" value="F:dGTPase activity"/>
    <property type="evidence" value="ECO:0007669"/>
    <property type="project" value="TreeGrafter"/>
</dbReference>
<dbReference type="Pfam" id="PF13286">
    <property type="entry name" value="HD_assoc"/>
    <property type="match status" value="1"/>
</dbReference>
<dbReference type="PANTHER" id="PTHR11373:SF32">
    <property type="entry name" value="DEOXYGUANOSINETRIPHOSPHATE TRIPHOSPHOHYDROLASE"/>
    <property type="match status" value="1"/>
</dbReference>
<dbReference type="STRING" id="765698.Mesci_3827"/>
<dbReference type="InterPro" id="IPR050135">
    <property type="entry name" value="dGTPase-like"/>
</dbReference>
<dbReference type="Gene3D" id="1.10.3550.10">
    <property type="entry name" value="eoxyguanosinetriphosphate triphosphohydrolase domain-like"/>
    <property type="match status" value="1"/>
</dbReference>
<proteinExistence type="predicted"/>
<reference evidence="4" key="1">
    <citation type="submission" date="2011-01" db="EMBL/GenBank/DDBJ databases">
        <title>Complete sequence of chromosome of Mesorhizobium ciceri bv. biserrulae WSM1271.</title>
        <authorList>
            <person name="Lucas S."/>
            <person name="Copeland A."/>
            <person name="Lapidus A."/>
            <person name="Cheng J.-F."/>
            <person name="Goodwin L."/>
            <person name="Pitluck S."/>
            <person name="Teshima H."/>
            <person name="Detter J.C."/>
            <person name="Han C."/>
            <person name="Tapia R."/>
            <person name="Land M."/>
            <person name="Hauser L."/>
            <person name="Kyrpides N."/>
            <person name="Ivanova N."/>
            <person name="Nandasena K."/>
            <person name="Reeve W.G."/>
            <person name="Howieson J.G."/>
            <person name="O'Hara G."/>
            <person name="Tiwari R.P."/>
            <person name="Woyke T."/>
        </authorList>
    </citation>
    <scope>NUCLEOTIDE SEQUENCE [LARGE SCALE GENOMIC DNA]</scope>
    <source>
        <strain evidence="4">HAMBI 2942 / LMG 23838 / WSM1271</strain>
    </source>
</reference>
<evidence type="ECO:0000259" key="2">
    <source>
        <dbReference type="PROSITE" id="PS51831"/>
    </source>
</evidence>
<evidence type="ECO:0000256" key="1">
    <source>
        <dbReference type="ARBA" id="ARBA00022801"/>
    </source>
</evidence>
<dbReference type="NCBIfam" id="TIGR01353">
    <property type="entry name" value="dGTP_triPase"/>
    <property type="match status" value="1"/>
</dbReference>
<dbReference type="CDD" id="cd00077">
    <property type="entry name" value="HDc"/>
    <property type="match status" value="1"/>
</dbReference>
<name>E8T7U3_MESCW</name>
<organism evidence="3 4">
    <name type="scientific">Mesorhizobium ciceri biovar biserrulae (strain HAMBI 2942 / LMG 23838 / WSM1271)</name>
    <dbReference type="NCBI Taxonomy" id="765698"/>
    <lineage>
        <taxon>Bacteria</taxon>
        <taxon>Pseudomonadati</taxon>
        <taxon>Pseudomonadota</taxon>
        <taxon>Alphaproteobacteria</taxon>
        <taxon>Hyphomicrobiales</taxon>
        <taxon>Phyllobacteriaceae</taxon>
        <taxon>Mesorhizobium</taxon>
    </lineage>
</organism>
<dbReference type="GO" id="GO:0006203">
    <property type="term" value="P:dGTP catabolic process"/>
    <property type="evidence" value="ECO:0007669"/>
    <property type="project" value="TreeGrafter"/>
</dbReference>
<dbReference type="Proteomes" id="UP000007471">
    <property type="component" value="Chromosome"/>
</dbReference>
<protein>
    <submittedName>
        <fullName evidence="3">Deoxyguanosinetriphosphate triphosphohydrolase</fullName>
    </submittedName>
</protein>
<dbReference type="InterPro" id="IPR006261">
    <property type="entry name" value="dGTPase"/>
</dbReference>
<dbReference type="EMBL" id="CP002447">
    <property type="protein sequence ID" value="ADV12944.1"/>
    <property type="molecule type" value="Genomic_DNA"/>
</dbReference>
<dbReference type="AlphaFoldDB" id="E8T7U3"/>
<dbReference type="InterPro" id="IPR027432">
    <property type="entry name" value="dGTP_triphosphohydrolase_C"/>
</dbReference>
<dbReference type="InterPro" id="IPR003607">
    <property type="entry name" value="HD/PDEase_dom"/>
</dbReference>
<dbReference type="Pfam" id="PF01966">
    <property type="entry name" value="HD"/>
    <property type="match status" value="1"/>
</dbReference>
<dbReference type="eggNOG" id="COG0232">
    <property type="taxonomic scope" value="Bacteria"/>
</dbReference>
<dbReference type="PATRIC" id="fig|765698.3.peg.4326"/>
<gene>
    <name evidence="3" type="ordered locus">Mesci_3827</name>
</gene>
<accession>E8T7U3</accession>
<dbReference type="KEGG" id="mci:Mesci_3827"/>
<dbReference type="PANTHER" id="PTHR11373">
    <property type="entry name" value="DEOXYNUCLEOSIDE TRIPHOSPHATE TRIPHOSPHOHYDROLASE"/>
    <property type="match status" value="1"/>
</dbReference>
<dbReference type="PROSITE" id="PS51831">
    <property type="entry name" value="HD"/>
    <property type="match status" value="1"/>
</dbReference>
<dbReference type="SMART" id="SM00471">
    <property type="entry name" value="HDc"/>
    <property type="match status" value="1"/>
</dbReference>
<feature type="domain" description="HD" evidence="2">
    <location>
        <begin position="51"/>
        <end position="238"/>
    </location>
</feature>
<sequence length="477" mass="53502">MVTPSATLGVEKYRDQSRRDFARLIHCPSFRRLQGKTQLFPSHESDFFRNRLTHSLEVAQIAKSIAIRINSTDPFFKRNPINLDMVEFAGLAHDLGHPPFGHNGEATLDRLMLRHGGFEGNAQTLRLIARIEKKTTTEFPSASRSPRAVDPVSLTDLRLGLNLTYRSLASILKYDRIIPQTEAARVSQGSEKKPVKGYYASEGKLVERIKAHVAPEFGDKFRTIECHIMDVADDIAYSTYDLEDAFKANFLTPLAMMAKDDEFKEKIAAKVRESLSTKLPGVSASFAVSDVNDILGEIFKPLLQFNDATLKKLNEGATEAELSFLIGTHTSAGSQALAEKGYLRTSFTSDLVGRFIRGVQVIPDSSCPSMSAVHLDVDTFKSVETLKHFAFELLIVSPMLKIAEKRGDQIIKTLFECFMGDRSLLPSDWRELYGTIDSEAWQARVVCDYISGMSDRYCVEMYARITSENPITIWKPH</sequence>
<dbReference type="OrthoDB" id="9803619at2"/>
<evidence type="ECO:0000313" key="4">
    <source>
        <dbReference type="Proteomes" id="UP000007471"/>
    </source>
</evidence>
<evidence type="ECO:0000313" key="3">
    <source>
        <dbReference type="EMBL" id="ADV12944.1"/>
    </source>
</evidence>
<keyword evidence="1 3" id="KW-0378">Hydrolase</keyword>
<dbReference type="Gene3D" id="1.10.3210.10">
    <property type="entry name" value="Hypothetical protein af1432"/>
    <property type="match status" value="1"/>
</dbReference>
<dbReference type="HOGENOM" id="CLU_028163_0_1_5"/>
<dbReference type="InterPro" id="IPR006674">
    <property type="entry name" value="HD_domain"/>
</dbReference>
<dbReference type="InterPro" id="IPR026875">
    <property type="entry name" value="PHydrolase_assoc_dom"/>
</dbReference>